<evidence type="ECO:0000256" key="4">
    <source>
        <dbReference type="ARBA" id="ARBA00022833"/>
    </source>
</evidence>
<dbReference type="Proteomes" id="UP001501195">
    <property type="component" value="Unassembled WGS sequence"/>
</dbReference>
<dbReference type="EMBL" id="BAABIL010000220">
    <property type="protein sequence ID" value="GAA4976480.1"/>
    <property type="molecule type" value="Genomic_DNA"/>
</dbReference>
<keyword evidence="3" id="KW-0479">Metal-binding</keyword>
<sequence length="143" mass="14044">MLAAAGAPAVVAEAVREATGGGAHVSVDAVGAAAACEASVLGLRARGRHVQVGLLPAAAGRPQLPLERVIALELQVLGSHGMAAHDYPRLLGLVAAGRFDPEALVSRVLPLAEGGRALAECGAATTPGITVLDPGLDPGPDAG</sequence>
<protein>
    <recommendedName>
        <fullName evidence="6">Alcohol dehydrogenase-like C-terminal domain-containing protein</fullName>
    </recommendedName>
</protein>
<feature type="domain" description="Alcohol dehydrogenase-like C-terminal" evidence="6">
    <location>
        <begin position="11"/>
        <end position="95"/>
    </location>
</feature>
<dbReference type="SUPFAM" id="SSF51735">
    <property type="entry name" value="NAD(P)-binding Rossmann-fold domains"/>
    <property type="match status" value="1"/>
</dbReference>
<name>A0ABP9HRD7_9ACTN</name>
<gene>
    <name evidence="7" type="ORF">GCM10023225_16780</name>
</gene>
<comment type="cofactor">
    <cofactor evidence="1">
        <name>Zn(2+)</name>
        <dbReference type="ChEBI" id="CHEBI:29105"/>
    </cofactor>
</comment>
<evidence type="ECO:0000313" key="7">
    <source>
        <dbReference type="EMBL" id="GAA4976480.1"/>
    </source>
</evidence>
<keyword evidence="4" id="KW-0862">Zinc</keyword>
<dbReference type="PANTHER" id="PTHR43350:SF17">
    <property type="entry name" value="NAD-DEPENDENT ALCOHOL DEHYDROGENASE"/>
    <property type="match status" value="1"/>
</dbReference>
<keyword evidence="5" id="KW-0560">Oxidoreductase</keyword>
<dbReference type="Gene3D" id="3.90.180.10">
    <property type="entry name" value="Medium-chain alcohol dehydrogenases, catalytic domain"/>
    <property type="match status" value="1"/>
</dbReference>
<comment type="similarity">
    <text evidence="2">Belongs to the zinc-containing alcohol dehydrogenase family.</text>
</comment>
<dbReference type="InterPro" id="IPR036291">
    <property type="entry name" value="NAD(P)-bd_dom_sf"/>
</dbReference>
<evidence type="ECO:0000256" key="3">
    <source>
        <dbReference type="ARBA" id="ARBA00022723"/>
    </source>
</evidence>
<evidence type="ECO:0000259" key="6">
    <source>
        <dbReference type="Pfam" id="PF00107"/>
    </source>
</evidence>
<dbReference type="InterPro" id="IPR013149">
    <property type="entry name" value="ADH-like_C"/>
</dbReference>
<accession>A0ABP9HRD7</accession>
<reference evidence="8" key="1">
    <citation type="journal article" date="2019" name="Int. J. Syst. Evol. Microbiol.">
        <title>The Global Catalogue of Microorganisms (GCM) 10K type strain sequencing project: providing services to taxonomists for standard genome sequencing and annotation.</title>
        <authorList>
            <consortium name="The Broad Institute Genomics Platform"/>
            <consortium name="The Broad Institute Genome Sequencing Center for Infectious Disease"/>
            <person name="Wu L."/>
            <person name="Ma J."/>
        </authorList>
    </citation>
    <scope>NUCLEOTIDE SEQUENCE [LARGE SCALE GENOMIC DNA]</scope>
    <source>
        <strain evidence="8">JCM 18126</strain>
    </source>
</reference>
<evidence type="ECO:0000256" key="1">
    <source>
        <dbReference type="ARBA" id="ARBA00001947"/>
    </source>
</evidence>
<evidence type="ECO:0000256" key="5">
    <source>
        <dbReference type="ARBA" id="ARBA00023002"/>
    </source>
</evidence>
<dbReference type="PANTHER" id="PTHR43350">
    <property type="entry name" value="NAD-DEPENDENT ALCOHOL DEHYDROGENASE"/>
    <property type="match status" value="1"/>
</dbReference>
<dbReference type="Pfam" id="PF00107">
    <property type="entry name" value="ADH_zinc_N"/>
    <property type="match status" value="1"/>
</dbReference>
<keyword evidence="8" id="KW-1185">Reference proteome</keyword>
<organism evidence="7 8">
    <name type="scientific">Kineococcus glutinatus</name>
    <dbReference type="NCBI Taxonomy" id="1070872"/>
    <lineage>
        <taxon>Bacteria</taxon>
        <taxon>Bacillati</taxon>
        <taxon>Actinomycetota</taxon>
        <taxon>Actinomycetes</taxon>
        <taxon>Kineosporiales</taxon>
        <taxon>Kineosporiaceae</taxon>
        <taxon>Kineococcus</taxon>
    </lineage>
</organism>
<dbReference type="Gene3D" id="3.40.50.720">
    <property type="entry name" value="NAD(P)-binding Rossmann-like Domain"/>
    <property type="match status" value="1"/>
</dbReference>
<evidence type="ECO:0000313" key="8">
    <source>
        <dbReference type="Proteomes" id="UP001501195"/>
    </source>
</evidence>
<proteinExistence type="inferred from homology"/>
<comment type="caution">
    <text evidence="7">The sequence shown here is derived from an EMBL/GenBank/DDBJ whole genome shotgun (WGS) entry which is preliminary data.</text>
</comment>
<evidence type="ECO:0000256" key="2">
    <source>
        <dbReference type="ARBA" id="ARBA00008072"/>
    </source>
</evidence>